<proteinExistence type="predicted"/>
<accession>A0A1Y1V6I6</accession>
<name>A0A1Y1V6I6_9FUNG</name>
<dbReference type="Proteomes" id="UP000193719">
    <property type="component" value="Unassembled WGS sequence"/>
</dbReference>
<feature type="transmembrane region" description="Helical" evidence="1">
    <location>
        <begin position="42"/>
        <end position="65"/>
    </location>
</feature>
<protein>
    <submittedName>
        <fullName evidence="2">Uncharacterized protein</fullName>
    </submittedName>
</protein>
<keyword evidence="1" id="KW-1133">Transmembrane helix</keyword>
<dbReference type="EMBL" id="MCFH01000027">
    <property type="protein sequence ID" value="ORX48420.1"/>
    <property type="molecule type" value="Genomic_DNA"/>
</dbReference>
<organism evidence="2 3">
    <name type="scientific">Piromyces finnis</name>
    <dbReference type="NCBI Taxonomy" id="1754191"/>
    <lineage>
        <taxon>Eukaryota</taxon>
        <taxon>Fungi</taxon>
        <taxon>Fungi incertae sedis</taxon>
        <taxon>Chytridiomycota</taxon>
        <taxon>Chytridiomycota incertae sedis</taxon>
        <taxon>Neocallimastigomycetes</taxon>
        <taxon>Neocallimastigales</taxon>
        <taxon>Neocallimastigaceae</taxon>
        <taxon>Piromyces</taxon>
    </lineage>
</organism>
<reference evidence="2 3" key="2">
    <citation type="submission" date="2016-08" db="EMBL/GenBank/DDBJ databases">
        <title>Pervasive Adenine N6-methylation of Active Genes in Fungi.</title>
        <authorList>
            <consortium name="DOE Joint Genome Institute"/>
            <person name="Mondo S.J."/>
            <person name="Dannebaum R.O."/>
            <person name="Kuo R.C."/>
            <person name="Labutti K."/>
            <person name="Haridas S."/>
            <person name="Kuo A."/>
            <person name="Salamov A."/>
            <person name="Ahrendt S.R."/>
            <person name="Lipzen A."/>
            <person name="Sullivan W."/>
            <person name="Andreopoulos W.B."/>
            <person name="Clum A."/>
            <person name="Lindquist E."/>
            <person name="Daum C."/>
            <person name="Ramamoorthy G.K."/>
            <person name="Gryganskyi A."/>
            <person name="Culley D."/>
            <person name="Magnuson J.K."/>
            <person name="James T.Y."/>
            <person name="O'Malley M.A."/>
            <person name="Stajich J.E."/>
            <person name="Spatafora J.W."/>
            <person name="Visel A."/>
            <person name="Grigoriev I.V."/>
        </authorList>
    </citation>
    <scope>NUCLEOTIDE SEQUENCE [LARGE SCALE GENOMIC DNA]</scope>
    <source>
        <strain evidence="3">finn</strain>
    </source>
</reference>
<keyword evidence="1" id="KW-0472">Membrane</keyword>
<dbReference type="AlphaFoldDB" id="A0A1Y1V6I6"/>
<evidence type="ECO:0000313" key="2">
    <source>
        <dbReference type="EMBL" id="ORX48420.1"/>
    </source>
</evidence>
<evidence type="ECO:0000313" key="3">
    <source>
        <dbReference type="Proteomes" id="UP000193719"/>
    </source>
</evidence>
<dbReference type="OrthoDB" id="10293724at2759"/>
<keyword evidence="3" id="KW-1185">Reference proteome</keyword>
<evidence type="ECO:0000256" key="1">
    <source>
        <dbReference type="SAM" id="Phobius"/>
    </source>
</evidence>
<sequence>MSVFTFFNKLENIRTLLSSLIAITITWIVRDGDFLIFHNECKYYVVMGCGLFVVAAGFFFSLIVIQFEGPITQMTGRNQKINNVNIVNGLMV</sequence>
<comment type="caution">
    <text evidence="2">The sequence shown here is derived from an EMBL/GenBank/DDBJ whole genome shotgun (WGS) entry which is preliminary data.</text>
</comment>
<keyword evidence="1" id="KW-0812">Transmembrane</keyword>
<feature type="transmembrane region" description="Helical" evidence="1">
    <location>
        <begin position="12"/>
        <end position="30"/>
    </location>
</feature>
<reference evidence="2 3" key="1">
    <citation type="submission" date="2016-08" db="EMBL/GenBank/DDBJ databases">
        <title>Genomes of anaerobic fungi encode conserved fungal cellulosomes for biomass hydrolysis.</title>
        <authorList>
            <consortium name="DOE Joint Genome Institute"/>
            <person name="Haitjema C.H."/>
            <person name="Gilmore S.P."/>
            <person name="Henske J.K."/>
            <person name="Solomon K.V."/>
            <person name="De Groot R."/>
            <person name="Kuo A."/>
            <person name="Mondo S.J."/>
            <person name="Salamov A.A."/>
            <person name="Labutti K."/>
            <person name="Zhao Z."/>
            <person name="Chiniquy J."/>
            <person name="Barry K."/>
            <person name="Brewer H.M."/>
            <person name="Purvine S.O."/>
            <person name="Wright A.T."/>
            <person name="Boxma B."/>
            <person name="Van Alen T."/>
            <person name="Hackstein J.H."/>
            <person name="Baker S.E."/>
            <person name="Grigoriev I.V."/>
            <person name="O'Malley M.A."/>
        </authorList>
    </citation>
    <scope>NUCLEOTIDE SEQUENCE [LARGE SCALE GENOMIC DNA]</scope>
    <source>
        <strain evidence="3">finn</strain>
    </source>
</reference>
<gene>
    <name evidence="2" type="ORF">BCR36DRAFT_584336</name>
</gene>